<protein>
    <submittedName>
        <fullName evidence="2">VWA domain-containing protein</fullName>
    </submittedName>
</protein>
<evidence type="ECO:0000259" key="1">
    <source>
        <dbReference type="PROSITE" id="PS50234"/>
    </source>
</evidence>
<gene>
    <name evidence="2" type="ORF">J0695_27305</name>
</gene>
<dbReference type="CDD" id="cd00198">
    <property type="entry name" value="vWFA"/>
    <property type="match status" value="1"/>
</dbReference>
<proteinExistence type="predicted"/>
<dbReference type="Gene3D" id="3.40.50.410">
    <property type="entry name" value="von Willebrand factor, type A domain"/>
    <property type="match status" value="1"/>
</dbReference>
<dbReference type="EMBL" id="JAFLRJ010000288">
    <property type="protein sequence ID" value="MBO0515473.1"/>
    <property type="molecule type" value="Genomic_DNA"/>
</dbReference>
<organism evidence="2 3">
    <name type="scientific">Streptomyces beijiangensis</name>
    <dbReference type="NCBI Taxonomy" id="163361"/>
    <lineage>
        <taxon>Bacteria</taxon>
        <taxon>Bacillati</taxon>
        <taxon>Actinomycetota</taxon>
        <taxon>Actinomycetes</taxon>
        <taxon>Kitasatosporales</taxon>
        <taxon>Streptomycetaceae</taxon>
        <taxon>Streptomyces</taxon>
    </lineage>
</organism>
<feature type="domain" description="VWFA" evidence="1">
    <location>
        <begin position="51"/>
        <end position="230"/>
    </location>
</feature>
<dbReference type="InterPro" id="IPR002035">
    <property type="entry name" value="VWF_A"/>
</dbReference>
<accession>A0A939FBF6</accession>
<dbReference type="Pfam" id="PF10138">
    <property type="entry name" value="vWA-TerF-like"/>
    <property type="match status" value="1"/>
</dbReference>
<dbReference type="SMART" id="SM00327">
    <property type="entry name" value="VWA"/>
    <property type="match status" value="1"/>
</dbReference>
<sequence>APAVAPAAGLPAAKPAHSLAKVKSRAPELVTAYKAAGAALKTTEAAGARASVYLVLDRSFSMRAFYKDGSAQALAEQALGLSAHLDPEATVPVVLFSTDIDGTGELTLDGYENKIDELHAEAGRMGRTSYHRAVEEIVALHEKSADPTAPALVIFQTDGPPDTKGPAVQALADAASKPLFWQFVAFGDHDSKGFDLLRKLDADATTPHAAFFHAGPAPRELSDAEVYEGLLAAFPAWLAARP</sequence>
<dbReference type="AlphaFoldDB" id="A0A939FBF6"/>
<feature type="non-terminal residue" evidence="2">
    <location>
        <position position="1"/>
    </location>
</feature>
<evidence type="ECO:0000313" key="2">
    <source>
        <dbReference type="EMBL" id="MBO0515473.1"/>
    </source>
</evidence>
<dbReference type="SUPFAM" id="SSF53300">
    <property type="entry name" value="vWA-like"/>
    <property type="match status" value="1"/>
</dbReference>
<evidence type="ECO:0000313" key="3">
    <source>
        <dbReference type="Proteomes" id="UP000664167"/>
    </source>
</evidence>
<dbReference type="RefSeq" id="WP_206966313.1">
    <property type="nucleotide sequence ID" value="NZ_JAFLRJ010000288.1"/>
</dbReference>
<dbReference type="Proteomes" id="UP000664167">
    <property type="component" value="Unassembled WGS sequence"/>
</dbReference>
<dbReference type="InterPro" id="IPR019303">
    <property type="entry name" value="vWA_TerF_C"/>
</dbReference>
<dbReference type="PROSITE" id="PS50234">
    <property type="entry name" value="VWFA"/>
    <property type="match status" value="1"/>
</dbReference>
<comment type="caution">
    <text evidence="2">The sequence shown here is derived from an EMBL/GenBank/DDBJ whole genome shotgun (WGS) entry which is preliminary data.</text>
</comment>
<dbReference type="InterPro" id="IPR036465">
    <property type="entry name" value="vWFA_dom_sf"/>
</dbReference>
<keyword evidence="3" id="KW-1185">Reference proteome</keyword>
<name>A0A939FBF6_9ACTN</name>
<reference evidence="2" key="1">
    <citation type="submission" date="2021-03" db="EMBL/GenBank/DDBJ databases">
        <title>Streptomyces poriferae sp. nov., a novel marine sponge-derived Actinobacteria species with anti-MRSA activity.</title>
        <authorList>
            <person name="Sandoval-Powers M."/>
            <person name="Kralova S."/>
            <person name="Nguyen G.-S."/>
            <person name="Fawwal D."/>
            <person name="Degnes K."/>
            <person name="Klinkenberg G."/>
            <person name="Sletta H."/>
            <person name="Wentzel A."/>
            <person name="Liles M.R."/>
        </authorList>
    </citation>
    <scope>NUCLEOTIDE SEQUENCE</scope>
    <source>
        <strain evidence="2">DSM 41794</strain>
    </source>
</reference>